<comment type="caution">
    <text evidence="1">The sequence shown here is derived from an EMBL/GenBank/DDBJ whole genome shotgun (WGS) entry which is preliminary data.</text>
</comment>
<keyword evidence="2" id="KW-1185">Reference proteome</keyword>
<gene>
    <name evidence="1" type="ORF">Ccrd_015481</name>
</gene>
<protein>
    <submittedName>
        <fullName evidence="1">Uncharacterized protein</fullName>
    </submittedName>
</protein>
<dbReference type="Gramene" id="KVI06201">
    <property type="protein sequence ID" value="KVI06201"/>
    <property type="gene ID" value="Ccrd_015481"/>
</dbReference>
<proteinExistence type="predicted"/>
<evidence type="ECO:0000313" key="1">
    <source>
        <dbReference type="EMBL" id="KVI06201.1"/>
    </source>
</evidence>
<evidence type="ECO:0000313" key="2">
    <source>
        <dbReference type="Proteomes" id="UP000243975"/>
    </source>
</evidence>
<name>A0A103YBU0_CYNCS</name>
<dbReference type="AlphaFoldDB" id="A0A103YBU0"/>
<accession>A0A103YBU0</accession>
<sequence>MCGFLMNTQKPTWEANSLSPSGATLKGLNSLSSKFLSSSTFESLTSRKALEPSAKTLLSNVLFFKLSPSADMLEASDGHGSVLCSSIIQTDGEQSGDEMEIMPVRSMGIEDSNAVGKEACT</sequence>
<dbReference type="Proteomes" id="UP000243975">
    <property type="component" value="Unassembled WGS sequence"/>
</dbReference>
<dbReference type="EMBL" id="LEKV01001845">
    <property type="protein sequence ID" value="KVI06201.1"/>
    <property type="molecule type" value="Genomic_DNA"/>
</dbReference>
<organism evidence="1 2">
    <name type="scientific">Cynara cardunculus var. scolymus</name>
    <name type="common">Globe artichoke</name>
    <name type="synonym">Cynara scolymus</name>
    <dbReference type="NCBI Taxonomy" id="59895"/>
    <lineage>
        <taxon>Eukaryota</taxon>
        <taxon>Viridiplantae</taxon>
        <taxon>Streptophyta</taxon>
        <taxon>Embryophyta</taxon>
        <taxon>Tracheophyta</taxon>
        <taxon>Spermatophyta</taxon>
        <taxon>Magnoliopsida</taxon>
        <taxon>eudicotyledons</taxon>
        <taxon>Gunneridae</taxon>
        <taxon>Pentapetalae</taxon>
        <taxon>asterids</taxon>
        <taxon>campanulids</taxon>
        <taxon>Asterales</taxon>
        <taxon>Asteraceae</taxon>
        <taxon>Carduoideae</taxon>
        <taxon>Cardueae</taxon>
        <taxon>Carduinae</taxon>
        <taxon>Cynara</taxon>
    </lineage>
</organism>
<reference evidence="1 2" key="1">
    <citation type="journal article" date="2016" name="Sci. Rep.">
        <title>The genome sequence of the outbreeding globe artichoke constructed de novo incorporating a phase-aware low-pass sequencing strategy of F1 progeny.</title>
        <authorList>
            <person name="Scaglione D."/>
            <person name="Reyes-Chin-Wo S."/>
            <person name="Acquadro A."/>
            <person name="Froenicke L."/>
            <person name="Portis E."/>
            <person name="Beitel C."/>
            <person name="Tirone M."/>
            <person name="Mauro R."/>
            <person name="Lo Monaco A."/>
            <person name="Mauromicale G."/>
            <person name="Faccioli P."/>
            <person name="Cattivelli L."/>
            <person name="Rieseberg L."/>
            <person name="Michelmore R."/>
            <person name="Lanteri S."/>
        </authorList>
    </citation>
    <scope>NUCLEOTIDE SEQUENCE [LARGE SCALE GENOMIC DNA]</scope>
    <source>
        <strain evidence="1">2C</strain>
    </source>
</reference>